<name>A0A284QR56_ARMOS</name>
<accession>A0A284QR56</accession>
<dbReference type="EMBL" id="FUEG01000001">
    <property type="protein sequence ID" value="SJK98959.1"/>
    <property type="molecule type" value="Genomic_DNA"/>
</dbReference>
<keyword evidence="2" id="KW-1185">Reference proteome</keyword>
<dbReference type="AlphaFoldDB" id="A0A284QR56"/>
<evidence type="ECO:0000313" key="2">
    <source>
        <dbReference type="Proteomes" id="UP000219338"/>
    </source>
</evidence>
<protein>
    <submittedName>
        <fullName evidence="1">Uncharacterized protein</fullName>
    </submittedName>
</protein>
<gene>
    <name evidence="1" type="ORF">ARMOST_02237</name>
</gene>
<reference evidence="2" key="1">
    <citation type="journal article" date="2017" name="Nat. Ecol. Evol.">
        <title>Genome expansion and lineage-specific genetic innovations in the forest pathogenic fungi Armillaria.</title>
        <authorList>
            <person name="Sipos G."/>
            <person name="Prasanna A.N."/>
            <person name="Walter M.C."/>
            <person name="O'Connor E."/>
            <person name="Balint B."/>
            <person name="Krizsan K."/>
            <person name="Kiss B."/>
            <person name="Hess J."/>
            <person name="Varga T."/>
            <person name="Slot J."/>
            <person name="Riley R."/>
            <person name="Boka B."/>
            <person name="Rigling D."/>
            <person name="Barry K."/>
            <person name="Lee J."/>
            <person name="Mihaltcheva S."/>
            <person name="LaButti K."/>
            <person name="Lipzen A."/>
            <person name="Waldron R."/>
            <person name="Moloney N.M."/>
            <person name="Sperisen C."/>
            <person name="Kredics L."/>
            <person name="Vagvoelgyi C."/>
            <person name="Patrignani A."/>
            <person name="Fitzpatrick D."/>
            <person name="Nagy I."/>
            <person name="Doyle S."/>
            <person name="Anderson J.B."/>
            <person name="Grigoriev I.V."/>
            <person name="Gueldener U."/>
            <person name="Muensterkoetter M."/>
            <person name="Nagy L.G."/>
        </authorList>
    </citation>
    <scope>NUCLEOTIDE SEQUENCE [LARGE SCALE GENOMIC DNA]</scope>
    <source>
        <strain evidence="2">C18/9</strain>
    </source>
</reference>
<sequence length="91" mass="9455">MTAFSLIRGAQCFESGAVPWNLGEGEGAWAGAILGSVGTLSPTCLMAFPGTMFVLVPFGEYCPIGRISAIDGACTSPENSALTKLGLRWRA</sequence>
<evidence type="ECO:0000313" key="1">
    <source>
        <dbReference type="EMBL" id="SJK98959.1"/>
    </source>
</evidence>
<dbReference type="Proteomes" id="UP000219338">
    <property type="component" value="Unassembled WGS sequence"/>
</dbReference>
<organism evidence="1 2">
    <name type="scientific">Armillaria ostoyae</name>
    <name type="common">Armillaria root rot fungus</name>
    <dbReference type="NCBI Taxonomy" id="47428"/>
    <lineage>
        <taxon>Eukaryota</taxon>
        <taxon>Fungi</taxon>
        <taxon>Dikarya</taxon>
        <taxon>Basidiomycota</taxon>
        <taxon>Agaricomycotina</taxon>
        <taxon>Agaricomycetes</taxon>
        <taxon>Agaricomycetidae</taxon>
        <taxon>Agaricales</taxon>
        <taxon>Marasmiineae</taxon>
        <taxon>Physalacriaceae</taxon>
        <taxon>Armillaria</taxon>
    </lineage>
</organism>
<proteinExistence type="predicted"/>